<proteinExistence type="predicted"/>
<dbReference type="KEGG" id="mass:CR152_02185"/>
<dbReference type="InterPro" id="IPR045694">
    <property type="entry name" value="DUF6058"/>
</dbReference>
<accession>A0A2D2DER0</accession>
<keyword evidence="2" id="KW-1185">Reference proteome</keyword>
<dbReference type="Proteomes" id="UP000229897">
    <property type="component" value="Chromosome"/>
</dbReference>
<dbReference type="Pfam" id="PF19531">
    <property type="entry name" value="DUF6058"/>
    <property type="match status" value="1"/>
</dbReference>
<dbReference type="AlphaFoldDB" id="A0A2D2DER0"/>
<name>A0A2D2DER0_9BURK</name>
<organism evidence="1 2">
    <name type="scientific">Massilia violaceinigra</name>
    <dbReference type="NCBI Taxonomy" id="2045208"/>
    <lineage>
        <taxon>Bacteria</taxon>
        <taxon>Pseudomonadati</taxon>
        <taxon>Pseudomonadota</taxon>
        <taxon>Betaproteobacteria</taxon>
        <taxon>Burkholderiales</taxon>
        <taxon>Oxalobacteraceae</taxon>
        <taxon>Telluria group</taxon>
        <taxon>Massilia</taxon>
    </lineage>
</organism>
<sequence length="212" mass="24138">MELIRYLSDCFFTEQQLLAVSGIDAEELAALQRRSMMPRASYRLRLDVSCDSFFGQHEEHKEMAYYARGYASWIGLLQSLHGDAAAFRVFAERYRARLTQLKAAGLCTDNPKLGAGLDEHLREEWRHFLEGTYGICTKTGLPEEIASKELATLIIRDIIGKPVEQALSTRDRICLTLAVDLLDTASGQFAPHEKERSSRHLLIDEVRKNYQL</sequence>
<reference evidence="1" key="1">
    <citation type="submission" date="2017-10" db="EMBL/GenBank/DDBJ databases">
        <title>Massilia psychrophilum sp. nov., a novel purple-pigmented bacterium isolated from Tianshan glacier, Xinjiang Municipality, China.</title>
        <authorList>
            <person name="Wang H."/>
        </authorList>
    </citation>
    <scope>NUCLEOTIDE SEQUENCE [LARGE SCALE GENOMIC DNA]</scope>
    <source>
        <strain evidence="1">B2</strain>
    </source>
</reference>
<protein>
    <submittedName>
        <fullName evidence="1">Uncharacterized protein</fullName>
    </submittedName>
</protein>
<dbReference type="OrthoDB" id="7840905at2"/>
<dbReference type="RefSeq" id="WP_099873401.1">
    <property type="nucleotide sequence ID" value="NZ_CP024608.1"/>
</dbReference>
<dbReference type="EMBL" id="CP024608">
    <property type="protein sequence ID" value="ATQ73454.1"/>
    <property type="molecule type" value="Genomic_DNA"/>
</dbReference>
<evidence type="ECO:0000313" key="2">
    <source>
        <dbReference type="Proteomes" id="UP000229897"/>
    </source>
</evidence>
<evidence type="ECO:0000313" key="1">
    <source>
        <dbReference type="EMBL" id="ATQ73454.1"/>
    </source>
</evidence>
<gene>
    <name evidence="1" type="ORF">CR152_02185</name>
</gene>